<dbReference type="CDD" id="cd05009">
    <property type="entry name" value="SIS_GlmS_GlmD_2"/>
    <property type="match status" value="1"/>
</dbReference>
<organism evidence="3 4">
    <name type="scientific">Anaerovirgula multivorans</name>
    <dbReference type="NCBI Taxonomy" id="312168"/>
    <lineage>
        <taxon>Bacteria</taxon>
        <taxon>Bacillati</taxon>
        <taxon>Bacillota</taxon>
        <taxon>Clostridia</taxon>
        <taxon>Peptostreptococcales</taxon>
        <taxon>Natronincolaceae</taxon>
        <taxon>Anaerovirgula</taxon>
    </lineage>
</organism>
<dbReference type="PANTHER" id="PTHR10937:SF14">
    <property type="entry name" value="FRUCTOSELYSINE 6-PHOSPHATE DEGLYCASE"/>
    <property type="match status" value="1"/>
</dbReference>
<dbReference type="AlphaFoldDB" id="A0A239C8R3"/>
<dbReference type="Gene3D" id="1.10.10.2240">
    <property type="match status" value="1"/>
</dbReference>
<keyword evidence="1" id="KW-0472">Membrane</keyword>
<evidence type="ECO:0000313" key="3">
    <source>
        <dbReference type="EMBL" id="SNS16048.1"/>
    </source>
</evidence>
<dbReference type="GO" id="GO:0006487">
    <property type="term" value="P:protein N-linked glycosylation"/>
    <property type="evidence" value="ECO:0007669"/>
    <property type="project" value="TreeGrafter"/>
</dbReference>
<evidence type="ECO:0000259" key="2">
    <source>
        <dbReference type="PROSITE" id="PS51464"/>
    </source>
</evidence>
<dbReference type="Gene3D" id="3.40.50.12570">
    <property type="match status" value="1"/>
</dbReference>
<feature type="domain" description="SIS" evidence="2">
    <location>
        <begin position="6"/>
        <end position="165"/>
    </location>
</feature>
<protein>
    <submittedName>
        <fullName evidence="3">Fructoselysine 6-phosphate deglycase</fullName>
    </submittedName>
</protein>
<dbReference type="InterPro" id="IPR024713">
    <property type="entry name" value="Fructosamine_deglycase_FrlB"/>
</dbReference>
<sequence length="323" mass="36546">MEAKQIISEIKANLDKTGGLKHVYFVACGGSQAAIFGGYYLLNKEAKTFGTSIFNSNEFVHATPAMLDENCICIICSLKATPETVEAVKTANKRGAVTIAMTGFPTTDMAKNGQYVVVYSNGENQIYSQGNQANSLRIGFELLKQYEGYDKYDTAMDAFTKVDQIIEKAKKYIDKIAIKFAEEYKDDEIFYVMASGPAYSTAYTMSYCHFMEMQWKHAVPMHTGEYFHGPFETTDKNLPIILLMSEGSTRPLDERALKFLNRYAARVTVIDAKELGINIIDDSVVEFFNSVIMVPIERSIVSKMAEVRNHSMDQRRYMWKVEY</sequence>
<dbReference type="Proteomes" id="UP000198304">
    <property type="component" value="Unassembled WGS sequence"/>
</dbReference>
<dbReference type="CDD" id="cd05710">
    <property type="entry name" value="SIS_1"/>
    <property type="match status" value="1"/>
</dbReference>
<dbReference type="SUPFAM" id="SSF53697">
    <property type="entry name" value="SIS domain"/>
    <property type="match status" value="1"/>
</dbReference>
<dbReference type="PROSITE" id="PS51464">
    <property type="entry name" value="SIS"/>
    <property type="match status" value="1"/>
</dbReference>
<reference evidence="3 4" key="1">
    <citation type="submission" date="2017-06" db="EMBL/GenBank/DDBJ databases">
        <authorList>
            <person name="Kim H.J."/>
            <person name="Triplett B.A."/>
        </authorList>
    </citation>
    <scope>NUCLEOTIDE SEQUENCE [LARGE SCALE GENOMIC DNA]</scope>
    <source>
        <strain evidence="3 4">SCA</strain>
    </source>
</reference>
<dbReference type="Pfam" id="PF01380">
    <property type="entry name" value="SIS"/>
    <property type="match status" value="1"/>
</dbReference>
<keyword evidence="4" id="KW-1185">Reference proteome</keyword>
<gene>
    <name evidence="3" type="ORF">SAMN05446037_100546</name>
</gene>
<dbReference type="Gene3D" id="3.40.50.10490">
    <property type="entry name" value="Glucose-6-phosphate isomerase like protein, domain 1"/>
    <property type="match status" value="1"/>
</dbReference>
<keyword evidence="1" id="KW-0812">Transmembrane</keyword>
<accession>A0A239C8R3</accession>
<dbReference type="OrthoDB" id="9782098at2"/>
<dbReference type="PIRSF" id="PIRSF009290">
    <property type="entry name" value="FrlB"/>
    <property type="match status" value="1"/>
</dbReference>
<dbReference type="GO" id="GO:0006002">
    <property type="term" value="P:fructose 6-phosphate metabolic process"/>
    <property type="evidence" value="ECO:0007669"/>
    <property type="project" value="TreeGrafter"/>
</dbReference>
<evidence type="ECO:0000256" key="1">
    <source>
        <dbReference type="SAM" id="Phobius"/>
    </source>
</evidence>
<feature type="transmembrane region" description="Helical" evidence="1">
    <location>
        <begin position="23"/>
        <end position="42"/>
    </location>
</feature>
<dbReference type="EMBL" id="FZOJ01000005">
    <property type="protein sequence ID" value="SNS16048.1"/>
    <property type="molecule type" value="Genomic_DNA"/>
</dbReference>
<dbReference type="InterPro" id="IPR001347">
    <property type="entry name" value="SIS_dom"/>
</dbReference>
<proteinExistence type="predicted"/>
<dbReference type="InterPro" id="IPR035490">
    <property type="entry name" value="GlmS/FrlB_SIS"/>
</dbReference>
<keyword evidence="1" id="KW-1133">Transmembrane helix</keyword>
<dbReference type="InterPro" id="IPR046348">
    <property type="entry name" value="SIS_dom_sf"/>
</dbReference>
<dbReference type="GO" id="GO:0097367">
    <property type="term" value="F:carbohydrate derivative binding"/>
    <property type="evidence" value="ECO:0007669"/>
    <property type="project" value="InterPro"/>
</dbReference>
<dbReference type="PANTHER" id="PTHR10937">
    <property type="entry name" value="GLUCOSAMINE--FRUCTOSE-6-PHOSPHATE AMINOTRANSFERASE, ISOMERIZING"/>
    <property type="match status" value="1"/>
</dbReference>
<evidence type="ECO:0000313" key="4">
    <source>
        <dbReference type="Proteomes" id="UP000198304"/>
    </source>
</evidence>
<dbReference type="GO" id="GO:0006047">
    <property type="term" value="P:UDP-N-acetylglucosamine metabolic process"/>
    <property type="evidence" value="ECO:0007669"/>
    <property type="project" value="TreeGrafter"/>
</dbReference>
<name>A0A239C8R3_9FIRM</name>
<dbReference type="RefSeq" id="WP_089282099.1">
    <property type="nucleotide sequence ID" value="NZ_FZOJ01000005.1"/>
</dbReference>
<dbReference type="InterPro" id="IPR035488">
    <property type="entry name" value="FrlB_SIS"/>
</dbReference>
<dbReference type="GO" id="GO:0004360">
    <property type="term" value="F:glutamine-fructose-6-phosphate transaminase (isomerizing) activity"/>
    <property type="evidence" value="ECO:0007669"/>
    <property type="project" value="TreeGrafter"/>
</dbReference>